<dbReference type="InterPro" id="IPR018392">
    <property type="entry name" value="LysM"/>
</dbReference>
<evidence type="ECO:0000313" key="4">
    <source>
        <dbReference type="EMBL" id="EXB30588.1"/>
    </source>
</evidence>
<dbReference type="Gene3D" id="3.10.350.10">
    <property type="entry name" value="LysM domain"/>
    <property type="match status" value="1"/>
</dbReference>
<dbReference type="CDD" id="cd00118">
    <property type="entry name" value="LysM"/>
    <property type="match status" value="1"/>
</dbReference>
<evidence type="ECO:0000313" key="5">
    <source>
        <dbReference type="Proteomes" id="UP000030645"/>
    </source>
</evidence>
<evidence type="ECO:0000256" key="2">
    <source>
        <dbReference type="ARBA" id="ARBA00023026"/>
    </source>
</evidence>
<evidence type="ECO:0000259" key="3">
    <source>
        <dbReference type="PROSITE" id="PS51782"/>
    </source>
</evidence>
<dbReference type="STRING" id="981085.W9QEJ8"/>
<dbReference type="Proteomes" id="UP000030645">
    <property type="component" value="Unassembled WGS sequence"/>
</dbReference>
<sequence length="83" mass="9360">MAADAKLFDTILFGKARKQANNILRPQCKSVFGVRQGDTCFAVSQMFNLTLEFFDSLNPNLNCTNLFVGEWLCVDGTPNYIYI</sequence>
<dbReference type="SUPFAM" id="SSF54106">
    <property type="entry name" value="LysM domain"/>
    <property type="match status" value="1"/>
</dbReference>
<dbReference type="Pfam" id="PF01476">
    <property type="entry name" value="LysM"/>
    <property type="match status" value="1"/>
</dbReference>
<feature type="domain" description="LysM" evidence="3">
    <location>
        <begin position="30"/>
        <end position="74"/>
    </location>
</feature>
<organism evidence="4 5">
    <name type="scientific">Morus notabilis</name>
    <dbReference type="NCBI Taxonomy" id="981085"/>
    <lineage>
        <taxon>Eukaryota</taxon>
        <taxon>Viridiplantae</taxon>
        <taxon>Streptophyta</taxon>
        <taxon>Embryophyta</taxon>
        <taxon>Tracheophyta</taxon>
        <taxon>Spermatophyta</taxon>
        <taxon>Magnoliopsida</taxon>
        <taxon>eudicotyledons</taxon>
        <taxon>Gunneridae</taxon>
        <taxon>Pentapetalae</taxon>
        <taxon>rosids</taxon>
        <taxon>fabids</taxon>
        <taxon>Rosales</taxon>
        <taxon>Moraceae</taxon>
        <taxon>Moreae</taxon>
        <taxon>Morus</taxon>
    </lineage>
</organism>
<gene>
    <name evidence="4" type="ORF">L484_002779</name>
</gene>
<proteinExistence type="predicted"/>
<protein>
    <recommendedName>
        <fullName evidence="3">LysM domain-containing protein</fullName>
    </recommendedName>
</protein>
<accession>W9QEJ8</accession>
<keyword evidence="2" id="KW-0843">Virulence</keyword>
<name>W9QEJ8_9ROSA</name>
<dbReference type="AlphaFoldDB" id="W9QEJ8"/>
<dbReference type="PANTHER" id="PTHR34997">
    <property type="entry name" value="AM15"/>
    <property type="match status" value="1"/>
</dbReference>
<dbReference type="SMART" id="SM00257">
    <property type="entry name" value="LysM"/>
    <property type="match status" value="1"/>
</dbReference>
<evidence type="ECO:0000256" key="1">
    <source>
        <dbReference type="ARBA" id="ARBA00022669"/>
    </source>
</evidence>
<dbReference type="PROSITE" id="PS51782">
    <property type="entry name" value="LYSM"/>
    <property type="match status" value="1"/>
</dbReference>
<reference evidence="5" key="1">
    <citation type="submission" date="2013-01" db="EMBL/GenBank/DDBJ databases">
        <title>Draft Genome Sequence of a Mulberry Tree, Morus notabilis C.K. Schneid.</title>
        <authorList>
            <person name="He N."/>
            <person name="Zhao S."/>
        </authorList>
    </citation>
    <scope>NUCLEOTIDE SEQUENCE</scope>
</reference>
<dbReference type="EMBL" id="KE343495">
    <property type="protein sequence ID" value="EXB30588.1"/>
    <property type="molecule type" value="Genomic_DNA"/>
</dbReference>
<keyword evidence="5" id="KW-1185">Reference proteome</keyword>
<keyword evidence="1" id="KW-0147">Chitin-binding</keyword>
<dbReference type="GO" id="GO:0008061">
    <property type="term" value="F:chitin binding"/>
    <property type="evidence" value="ECO:0007669"/>
    <property type="project" value="UniProtKB-KW"/>
</dbReference>
<dbReference type="PANTHER" id="PTHR34997:SF1">
    <property type="entry name" value="PEPTIDOGLYCAN-BINDING LYSIN DOMAIN"/>
    <property type="match status" value="1"/>
</dbReference>
<dbReference type="InterPro" id="IPR052210">
    <property type="entry name" value="LysM1-like"/>
</dbReference>
<dbReference type="InterPro" id="IPR036779">
    <property type="entry name" value="LysM_dom_sf"/>
</dbReference>